<evidence type="ECO:0000313" key="2">
    <source>
        <dbReference type="EMBL" id="XDQ45949.1"/>
    </source>
</evidence>
<gene>
    <name evidence="2" type="ORF">AB5J52_28860</name>
</gene>
<accession>A0AB39QYS6</accession>
<dbReference type="AlphaFoldDB" id="A0AB39QYS6"/>
<protein>
    <submittedName>
        <fullName evidence="2">Uncharacterized protein</fullName>
    </submittedName>
</protein>
<dbReference type="EMBL" id="CP163441">
    <property type="protein sequence ID" value="XDQ45949.1"/>
    <property type="molecule type" value="Genomic_DNA"/>
</dbReference>
<feature type="region of interest" description="Disordered" evidence="1">
    <location>
        <begin position="82"/>
        <end position="123"/>
    </location>
</feature>
<sequence>MNEYIGRSMVTAAGGSWAWAFGRPAAADAEQQPPVSSRAARIRGAQAIQGARAARAAAATARAQATARAHAQALQNRAATMLTDTAPGHFPFPAPFPAPSPALSSAPSPSAVSPMAPEAGRGA</sequence>
<dbReference type="RefSeq" id="WP_369224834.1">
    <property type="nucleotide sequence ID" value="NZ_CP163441.1"/>
</dbReference>
<reference evidence="2" key="1">
    <citation type="submission" date="2024-07" db="EMBL/GenBank/DDBJ databases">
        <authorList>
            <person name="Yu S.T."/>
        </authorList>
    </citation>
    <scope>NUCLEOTIDE SEQUENCE</scope>
    <source>
        <strain evidence="2">R39</strain>
    </source>
</reference>
<name>A0AB39QYS6_9ACTN</name>
<feature type="compositionally biased region" description="Low complexity" evidence="1">
    <location>
        <begin position="101"/>
        <end position="123"/>
    </location>
</feature>
<organism evidence="2">
    <name type="scientific">Streptomyces sp. R39</name>
    <dbReference type="NCBI Taxonomy" id="3238631"/>
    <lineage>
        <taxon>Bacteria</taxon>
        <taxon>Bacillati</taxon>
        <taxon>Actinomycetota</taxon>
        <taxon>Actinomycetes</taxon>
        <taxon>Kitasatosporales</taxon>
        <taxon>Streptomycetaceae</taxon>
        <taxon>Streptomyces</taxon>
    </lineage>
</organism>
<proteinExistence type="predicted"/>
<evidence type="ECO:0000256" key="1">
    <source>
        <dbReference type="SAM" id="MobiDB-lite"/>
    </source>
</evidence>
<feature type="compositionally biased region" description="Pro residues" evidence="1">
    <location>
        <begin position="90"/>
        <end position="100"/>
    </location>
</feature>